<evidence type="ECO:0000256" key="6">
    <source>
        <dbReference type="ARBA" id="ARBA00023289"/>
    </source>
</evidence>
<keyword evidence="3 7" id="KW-0863">Zinc-finger</keyword>
<dbReference type="HOGENOM" id="CLU_017633_10_0_1"/>
<dbReference type="FunFam" id="2.60.260.20:FF:000003">
    <property type="entry name" value="DnaJ subfamily A member 2"/>
    <property type="match status" value="1"/>
</dbReference>
<dbReference type="GO" id="GO:0051087">
    <property type="term" value="F:protein-folding chaperone binding"/>
    <property type="evidence" value="ECO:0000318"/>
    <property type="project" value="GO_Central"/>
</dbReference>
<feature type="region of interest" description="Disordered" evidence="8">
    <location>
        <begin position="309"/>
        <end position="334"/>
    </location>
</feature>
<feature type="domain" description="CR-type" evidence="9">
    <location>
        <begin position="55"/>
        <end position="139"/>
    </location>
</feature>
<protein>
    <recommendedName>
        <fullName evidence="9">CR-type domain-containing protein</fullName>
    </recommendedName>
</protein>
<evidence type="ECO:0000256" key="5">
    <source>
        <dbReference type="ARBA" id="ARBA00023186"/>
    </source>
</evidence>
<feature type="zinc finger region" description="CR-type" evidence="7">
    <location>
        <begin position="55"/>
        <end position="139"/>
    </location>
</feature>
<dbReference type="Pfam" id="PF00684">
    <property type="entry name" value="DnaJ_CXXCXGXG"/>
    <property type="match status" value="1"/>
</dbReference>
<dbReference type="SUPFAM" id="SSF57938">
    <property type="entry name" value="DnaJ/Hsp40 cysteine-rich domain"/>
    <property type="match status" value="1"/>
</dbReference>
<dbReference type="Bgee" id="ENSACAG00000022201">
    <property type="expression patterns" value="Expressed in dewlap"/>
</dbReference>
<evidence type="ECO:0000256" key="3">
    <source>
        <dbReference type="ARBA" id="ARBA00022771"/>
    </source>
</evidence>
<dbReference type="InParanoid" id="H9GUF5"/>
<evidence type="ECO:0000256" key="7">
    <source>
        <dbReference type="PROSITE-ProRule" id="PRU00546"/>
    </source>
</evidence>
<dbReference type="Gene3D" id="2.60.260.20">
    <property type="entry name" value="Urease metallochaperone UreE, N-terminal domain"/>
    <property type="match status" value="2"/>
</dbReference>
<dbReference type="STRING" id="28377.ENSACAP00000020676"/>
<organism evidence="10 11">
    <name type="scientific">Anolis carolinensis</name>
    <name type="common">Green anole</name>
    <name type="synonym">American chameleon</name>
    <dbReference type="NCBI Taxonomy" id="28377"/>
    <lineage>
        <taxon>Eukaryota</taxon>
        <taxon>Metazoa</taxon>
        <taxon>Chordata</taxon>
        <taxon>Craniata</taxon>
        <taxon>Vertebrata</taxon>
        <taxon>Euteleostomi</taxon>
        <taxon>Lepidosauria</taxon>
        <taxon>Squamata</taxon>
        <taxon>Bifurcata</taxon>
        <taxon>Unidentata</taxon>
        <taxon>Episquamata</taxon>
        <taxon>Toxicofera</taxon>
        <taxon>Iguania</taxon>
        <taxon>Dactyloidae</taxon>
        <taxon>Anolis</taxon>
    </lineage>
</organism>
<dbReference type="Pfam" id="PF01556">
    <property type="entry name" value="DnaJ_C"/>
    <property type="match status" value="1"/>
</dbReference>
<gene>
    <name evidence="10" type="primary">LOC100557593</name>
</gene>
<dbReference type="Proteomes" id="UP000001646">
    <property type="component" value="Unplaced"/>
</dbReference>
<dbReference type="CDD" id="cd10719">
    <property type="entry name" value="DnaJ_zf"/>
    <property type="match status" value="1"/>
</dbReference>
<evidence type="ECO:0000256" key="4">
    <source>
        <dbReference type="ARBA" id="ARBA00022833"/>
    </source>
</evidence>
<dbReference type="GO" id="GO:0051082">
    <property type="term" value="F:unfolded protein binding"/>
    <property type="evidence" value="ECO:0007669"/>
    <property type="project" value="InterPro"/>
</dbReference>
<keyword evidence="11" id="KW-1185">Reference proteome</keyword>
<keyword evidence="1 7" id="KW-0479">Metal-binding</keyword>
<keyword evidence="6" id="KW-0636">Prenylation</keyword>
<dbReference type="GO" id="GO:0030544">
    <property type="term" value="F:Hsp70 protein binding"/>
    <property type="evidence" value="ECO:0007669"/>
    <property type="project" value="InterPro"/>
</dbReference>
<dbReference type="AlphaFoldDB" id="H9GUF5"/>
<name>H9GUF5_ANOCA</name>
<keyword evidence="5" id="KW-0143">Chaperone</keyword>
<dbReference type="eggNOG" id="KOG0712">
    <property type="taxonomic scope" value="Eukaryota"/>
</dbReference>
<dbReference type="CDD" id="cd10747">
    <property type="entry name" value="DnaJ_C"/>
    <property type="match status" value="1"/>
</dbReference>
<dbReference type="GO" id="GO:0005737">
    <property type="term" value="C:cytoplasm"/>
    <property type="evidence" value="ECO:0000318"/>
    <property type="project" value="GO_Central"/>
</dbReference>
<dbReference type="GO" id="GO:0005829">
    <property type="term" value="C:cytosol"/>
    <property type="evidence" value="ECO:0000318"/>
    <property type="project" value="GO_Central"/>
</dbReference>
<evidence type="ECO:0000313" key="10">
    <source>
        <dbReference type="Ensembl" id="ENSACAP00000020676.2"/>
    </source>
</evidence>
<dbReference type="InterPro" id="IPR002939">
    <property type="entry name" value="DnaJ_C"/>
</dbReference>
<proteinExistence type="predicted"/>
<accession>H9GUF5</accession>
<dbReference type="SUPFAM" id="SSF49493">
    <property type="entry name" value="HSP40/DnaJ peptide-binding domain"/>
    <property type="match status" value="2"/>
</dbReference>
<dbReference type="InterPro" id="IPR044713">
    <property type="entry name" value="DNJA1/2-like"/>
</dbReference>
<keyword evidence="6" id="KW-0449">Lipoprotein</keyword>
<dbReference type="InterPro" id="IPR036410">
    <property type="entry name" value="HSP_DnaJ_Cys-rich_dom_sf"/>
</dbReference>
<keyword evidence="4 7" id="KW-0862">Zinc</keyword>
<evidence type="ECO:0000256" key="1">
    <source>
        <dbReference type="ARBA" id="ARBA00022723"/>
    </source>
</evidence>
<dbReference type="GO" id="GO:0008270">
    <property type="term" value="F:zinc ion binding"/>
    <property type="evidence" value="ECO:0007669"/>
    <property type="project" value="UniProtKB-KW"/>
</dbReference>
<evidence type="ECO:0000313" key="11">
    <source>
        <dbReference type="Proteomes" id="UP000001646"/>
    </source>
</evidence>
<dbReference type="GO" id="GO:0042026">
    <property type="term" value="P:protein refolding"/>
    <property type="evidence" value="ECO:0000318"/>
    <property type="project" value="GO_Central"/>
</dbReference>
<dbReference type="GeneTree" id="ENSGT00940000153558"/>
<reference evidence="10" key="1">
    <citation type="submission" date="2009-12" db="EMBL/GenBank/DDBJ databases">
        <title>The Genome Sequence of Anolis carolinensis (Green Anole Lizard).</title>
        <authorList>
            <consortium name="The Genome Sequencing Platform"/>
            <person name="Di Palma F."/>
            <person name="Alfoldi J."/>
            <person name="Heiman D."/>
            <person name="Young S."/>
            <person name="Grabherr M."/>
            <person name="Johnson J."/>
            <person name="Lander E.S."/>
            <person name="Lindblad-Toh K."/>
        </authorList>
    </citation>
    <scope>NUCLEOTIDE SEQUENCE [LARGE SCALE GENOMIC DNA]</scope>
    <source>
        <strain evidence="10">JBL SC #1</strain>
    </source>
</reference>
<dbReference type="PROSITE" id="PS51188">
    <property type="entry name" value="ZF_CR"/>
    <property type="match status" value="1"/>
</dbReference>
<reference evidence="10" key="3">
    <citation type="submission" date="2025-09" db="UniProtKB">
        <authorList>
            <consortium name="Ensembl"/>
        </authorList>
    </citation>
    <scope>IDENTIFICATION</scope>
</reference>
<feature type="compositionally biased region" description="Basic and acidic residues" evidence="8">
    <location>
        <begin position="309"/>
        <end position="326"/>
    </location>
</feature>
<reference evidence="10" key="2">
    <citation type="submission" date="2025-08" db="UniProtKB">
        <authorList>
            <consortium name="Ensembl"/>
        </authorList>
    </citation>
    <scope>IDENTIFICATION</scope>
</reference>
<dbReference type="InterPro" id="IPR008971">
    <property type="entry name" value="HSP40/DnaJ_pept-bd"/>
</dbReference>
<evidence type="ECO:0000259" key="9">
    <source>
        <dbReference type="PROSITE" id="PS51188"/>
    </source>
</evidence>
<evidence type="ECO:0000256" key="2">
    <source>
        <dbReference type="ARBA" id="ARBA00022737"/>
    </source>
</evidence>
<dbReference type="Gene3D" id="2.10.230.10">
    <property type="entry name" value="Heat shock protein DnaJ, cysteine-rich domain"/>
    <property type="match status" value="1"/>
</dbReference>
<dbReference type="InterPro" id="IPR001305">
    <property type="entry name" value="HSP_DnaJ_Cys-rich_dom"/>
</dbReference>
<keyword evidence="2" id="KW-0677">Repeat</keyword>
<evidence type="ECO:0000256" key="8">
    <source>
        <dbReference type="SAM" id="MobiDB-lite"/>
    </source>
</evidence>
<dbReference type="FunFam" id="2.10.230.10:FF:000001">
    <property type="entry name" value="DnaJ subfamily A member 2"/>
    <property type="match status" value="1"/>
</dbReference>
<dbReference type="Ensembl" id="ENSACAT00000022853.3">
    <property type="protein sequence ID" value="ENSACAP00000020676.2"/>
    <property type="gene ID" value="ENSACAG00000022201.3"/>
</dbReference>
<dbReference type="PANTHER" id="PTHR43888">
    <property type="entry name" value="DNAJ-LIKE-2, ISOFORM A-RELATED"/>
    <property type="match status" value="1"/>
</dbReference>
<sequence>MKEGGASGRAGFRPPMDIFNLFFGGGSSTHGPRVERKGRTAFHHLFVTLEELYKGTTRKISIQKNVICKTCGGRGGREGHDLRCPKCHGSGVEVILHRLGPNMMHQVQAVCSQCFGQGEWMQPLDRCLTCNGRKVMREKKILDICIEKGMADRHKITFPKEGDQVPGLHPGDVVVVLDQKHHPIFQRQGNDLVIKREVTLMDALCGCKLVIQTLDGRRILLFSRPGTIIKPGDRKCVPNEGMPIHHCPTQKGKLIIEFQVRFPEPGWLQPHQLRHLQTFFPPREEVVATEDMEEAELRECFSQPEFGNRRFPSEAYHEDHSDDPLRHNVQCQTS</sequence>